<dbReference type="PANTHER" id="PTHR42872:SF6">
    <property type="entry name" value="PROTEIN-GLUTAMATE METHYLESTERASE_PROTEIN-GLUTAMINE GLUTAMINASE"/>
    <property type="match status" value="1"/>
</dbReference>
<dbReference type="Proteomes" id="UP001596328">
    <property type="component" value="Unassembled WGS sequence"/>
</dbReference>
<name>A0ABD5S0R6_9EURY</name>
<dbReference type="CDD" id="cd17541">
    <property type="entry name" value="REC_CheB-like"/>
    <property type="match status" value="1"/>
</dbReference>
<keyword evidence="1" id="KW-0597">Phosphoprotein</keyword>
<sequence>MRRLIGDVLEEGGVEVVAEAGDGDEAVRVVGETRPDVVTMDLEMPTMNGIEAVEAIMADTPTPILMLSAHTEDGADVTFEALDRGAVDFFAKPGGEISTGVSRLKRQLVEKVRSVATAD</sequence>
<dbReference type="Gene3D" id="3.40.50.2300">
    <property type="match status" value="1"/>
</dbReference>
<evidence type="ECO:0000313" key="4">
    <source>
        <dbReference type="Proteomes" id="UP001596328"/>
    </source>
</evidence>
<dbReference type="InterPro" id="IPR011006">
    <property type="entry name" value="CheY-like_superfamily"/>
</dbReference>
<organism evidence="3 4">
    <name type="scientific">Halobium palmae</name>
    <dbReference type="NCBI Taxonomy" id="1776492"/>
    <lineage>
        <taxon>Archaea</taxon>
        <taxon>Methanobacteriati</taxon>
        <taxon>Methanobacteriota</taxon>
        <taxon>Stenosarchaea group</taxon>
        <taxon>Halobacteria</taxon>
        <taxon>Halobacteriales</taxon>
        <taxon>Haloferacaceae</taxon>
        <taxon>Halobium</taxon>
    </lineage>
</organism>
<dbReference type="AlphaFoldDB" id="A0ABD5S0R6"/>
<dbReference type="Pfam" id="PF00072">
    <property type="entry name" value="Response_reg"/>
    <property type="match status" value="1"/>
</dbReference>
<evidence type="ECO:0000313" key="3">
    <source>
        <dbReference type="EMBL" id="MFC6725119.1"/>
    </source>
</evidence>
<keyword evidence="4" id="KW-1185">Reference proteome</keyword>
<feature type="modified residue" description="4-aspartylphosphate" evidence="1">
    <location>
        <position position="41"/>
    </location>
</feature>
<protein>
    <submittedName>
        <fullName evidence="3">Response regulator</fullName>
    </submittedName>
</protein>
<reference evidence="3 4" key="1">
    <citation type="journal article" date="2019" name="Int. J. Syst. Evol. Microbiol.">
        <title>The Global Catalogue of Microorganisms (GCM) 10K type strain sequencing project: providing services to taxonomists for standard genome sequencing and annotation.</title>
        <authorList>
            <consortium name="The Broad Institute Genomics Platform"/>
            <consortium name="The Broad Institute Genome Sequencing Center for Infectious Disease"/>
            <person name="Wu L."/>
            <person name="Ma J."/>
        </authorList>
    </citation>
    <scope>NUCLEOTIDE SEQUENCE [LARGE SCALE GENOMIC DNA]</scope>
    <source>
        <strain evidence="3 4">NBRC 111368</strain>
    </source>
</reference>
<dbReference type="EMBL" id="JBHSWU010000394">
    <property type="protein sequence ID" value="MFC6725119.1"/>
    <property type="molecule type" value="Genomic_DNA"/>
</dbReference>
<comment type="caution">
    <text evidence="3">The sequence shown here is derived from an EMBL/GenBank/DDBJ whole genome shotgun (WGS) entry which is preliminary data.</text>
</comment>
<evidence type="ECO:0000259" key="2">
    <source>
        <dbReference type="PROSITE" id="PS50110"/>
    </source>
</evidence>
<dbReference type="PROSITE" id="PS50110">
    <property type="entry name" value="RESPONSE_REGULATORY"/>
    <property type="match status" value="1"/>
</dbReference>
<dbReference type="InterPro" id="IPR001789">
    <property type="entry name" value="Sig_transdc_resp-reg_receiver"/>
</dbReference>
<evidence type="ECO:0000256" key="1">
    <source>
        <dbReference type="PROSITE-ProRule" id="PRU00169"/>
    </source>
</evidence>
<feature type="domain" description="Response regulatory" evidence="2">
    <location>
        <begin position="1"/>
        <end position="107"/>
    </location>
</feature>
<accession>A0ABD5S0R6</accession>
<dbReference type="PANTHER" id="PTHR42872">
    <property type="entry name" value="PROTEIN-GLUTAMATE METHYLESTERASE/PROTEIN-GLUTAMINE GLUTAMINASE"/>
    <property type="match status" value="1"/>
</dbReference>
<proteinExistence type="predicted"/>
<dbReference type="SMART" id="SM00448">
    <property type="entry name" value="REC"/>
    <property type="match status" value="1"/>
</dbReference>
<gene>
    <name evidence="3" type="ORF">ACFQE1_12190</name>
</gene>
<dbReference type="SUPFAM" id="SSF52172">
    <property type="entry name" value="CheY-like"/>
    <property type="match status" value="1"/>
</dbReference>
<feature type="non-terminal residue" evidence="3">
    <location>
        <position position="119"/>
    </location>
</feature>